<dbReference type="AlphaFoldDB" id="A0AAW8DSG2"/>
<sequence>MNTQDIAGALWQAMEDGRHMPSEWAGKFSLQQGYEVQLALLHRRLARGERQTGWKVGLTAEAMRVQQQVHEPCFGYLLESGRHASGQAYRFSELIAPGFENELCLTIGKTLRGPGVSLEEVAAAVTHAAPALEIVEVRGPFAGNLALAMADNAQQKAYVTGAAVPLTADNRDLAGANVTVQVDGAVSETASGSAVMQGGGLLSVLWLANKLAEFGLALEAGMQVMSGSFTRQYRASQGMRVHSSFDRFGTVAANFI</sequence>
<dbReference type="GO" id="GO:0005737">
    <property type="term" value="C:cytoplasm"/>
    <property type="evidence" value="ECO:0007669"/>
    <property type="project" value="TreeGrafter"/>
</dbReference>
<dbReference type="RefSeq" id="WP_095950688.1">
    <property type="nucleotide sequence ID" value="NZ_JAUSRQ010000028.1"/>
</dbReference>
<evidence type="ECO:0000313" key="2">
    <source>
        <dbReference type="Proteomes" id="UP001244295"/>
    </source>
</evidence>
<gene>
    <name evidence="1" type="ORF">J2W25_001402</name>
</gene>
<dbReference type="Proteomes" id="UP001244295">
    <property type="component" value="Unassembled WGS sequence"/>
</dbReference>
<dbReference type="PANTHER" id="PTHR30143">
    <property type="entry name" value="ACID HYDRATASE"/>
    <property type="match status" value="1"/>
</dbReference>
<accession>A0AAW8DSG2</accession>
<dbReference type="SUPFAM" id="SSF56529">
    <property type="entry name" value="FAH"/>
    <property type="match status" value="1"/>
</dbReference>
<dbReference type="Gene3D" id="3.90.850.10">
    <property type="entry name" value="Fumarylacetoacetase-like, C-terminal domain"/>
    <property type="match status" value="1"/>
</dbReference>
<dbReference type="EMBL" id="JAUSRR010000002">
    <property type="protein sequence ID" value="MDP9922387.1"/>
    <property type="molecule type" value="Genomic_DNA"/>
</dbReference>
<proteinExistence type="predicted"/>
<dbReference type="GO" id="GO:0008684">
    <property type="term" value="F:2-oxopent-4-enoate hydratase activity"/>
    <property type="evidence" value="ECO:0007669"/>
    <property type="project" value="TreeGrafter"/>
</dbReference>
<dbReference type="InterPro" id="IPR036663">
    <property type="entry name" value="Fumarylacetoacetase_C_sf"/>
</dbReference>
<dbReference type="PANTHER" id="PTHR30143:SF0">
    <property type="entry name" value="2-KETO-4-PENTENOATE HYDRATASE"/>
    <property type="match status" value="1"/>
</dbReference>
<reference evidence="1" key="1">
    <citation type="submission" date="2023-07" db="EMBL/GenBank/DDBJ databases">
        <title>Sorghum-associated microbial communities from plants grown in Nebraska, USA.</title>
        <authorList>
            <person name="Schachtman D."/>
        </authorList>
    </citation>
    <scope>NUCLEOTIDE SEQUENCE</scope>
    <source>
        <strain evidence="1">DS2795</strain>
    </source>
</reference>
<evidence type="ECO:0000313" key="1">
    <source>
        <dbReference type="EMBL" id="MDP9922387.1"/>
    </source>
</evidence>
<protein>
    <submittedName>
        <fullName evidence="1">2-keto-4-pentenoate hydratase</fullName>
    </submittedName>
</protein>
<organism evidence="1 2">
    <name type="scientific">Variovorax boronicumulans</name>
    <dbReference type="NCBI Taxonomy" id="436515"/>
    <lineage>
        <taxon>Bacteria</taxon>
        <taxon>Pseudomonadati</taxon>
        <taxon>Pseudomonadota</taxon>
        <taxon>Betaproteobacteria</taxon>
        <taxon>Burkholderiales</taxon>
        <taxon>Comamonadaceae</taxon>
        <taxon>Variovorax</taxon>
    </lineage>
</organism>
<dbReference type="InterPro" id="IPR050772">
    <property type="entry name" value="Hydratase-Decarb/MhpD_sf"/>
</dbReference>
<comment type="caution">
    <text evidence="1">The sequence shown here is derived from an EMBL/GenBank/DDBJ whole genome shotgun (WGS) entry which is preliminary data.</text>
</comment>
<name>A0AAW8DSG2_9BURK</name>